<dbReference type="PANTHER" id="PTHR30535:SF34">
    <property type="entry name" value="MOLYBDATE-BINDING PROTEIN MOLA"/>
    <property type="match status" value="1"/>
</dbReference>
<organism evidence="2 3">
    <name type="scientific">Maricaulis virginensis</name>
    <dbReference type="NCBI Taxonomy" id="144022"/>
    <lineage>
        <taxon>Bacteria</taxon>
        <taxon>Pseudomonadati</taxon>
        <taxon>Pseudomonadota</taxon>
        <taxon>Alphaproteobacteria</taxon>
        <taxon>Maricaulales</taxon>
        <taxon>Maricaulaceae</taxon>
        <taxon>Maricaulis</taxon>
    </lineage>
</organism>
<keyword evidence="3" id="KW-1185">Reference proteome</keyword>
<protein>
    <submittedName>
        <fullName evidence="2">Iron ABC transporter substrate-binding protein</fullName>
    </submittedName>
</protein>
<proteinExistence type="predicted"/>
<sequence length="265" mass="28030">MRVLRASDGVVSTSLCADAYVLELAGPGRIAALSWQVDHPVSAAPDWARSLPKAWNDAERLYALAPGLTVFGAGEGARTRRMLERTGFETFELSWASGFDGVRANLVALGRHLHRDAEADEAVAALDRRLAALSARSAERGVRPRVLYLSASGGTAGDGTYIDAAIAAAGGINVMAEEGVAGWPAGDPETVLAVDADIVLTSFFTDGYTGLSNRAVRHSAYRRVLTQGARETIPASDWPCAGPRLIDAAERIADIIDDWSAQVPS</sequence>
<dbReference type="Pfam" id="PF01497">
    <property type="entry name" value="Peripla_BP_2"/>
    <property type="match status" value="1"/>
</dbReference>
<comment type="caution">
    <text evidence="2">The sequence shown here is derived from an EMBL/GenBank/DDBJ whole genome shotgun (WGS) entry which is preliminary data.</text>
</comment>
<evidence type="ECO:0000313" key="2">
    <source>
        <dbReference type="EMBL" id="GLK52645.1"/>
    </source>
</evidence>
<gene>
    <name evidence="2" type="ORF">GCM10017621_21530</name>
</gene>
<dbReference type="InterPro" id="IPR050902">
    <property type="entry name" value="ABC_Transporter_SBP"/>
</dbReference>
<dbReference type="GO" id="GO:0071281">
    <property type="term" value="P:cellular response to iron ion"/>
    <property type="evidence" value="ECO:0007669"/>
    <property type="project" value="TreeGrafter"/>
</dbReference>
<name>A0A9W6MNI3_9PROT</name>
<feature type="domain" description="Fe/B12 periplasmic-binding" evidence="1">
    <location>
        <begin position="56"/>
        <end position="202"/>
    </location>
</feature>
<accession>A0A9W6MNI3</accession>
<dbReference type="Proteomes" id="UP001143486">
    <property type="component" value="Unassembled WGS sequence"/>
</dbReference>
<evidence type="ECO:0000259" key="1">
    <source>
        <dbReference type="Pfam" id="PF01497"/>
    </source>
</evidence>
<evidence type="ECO:0000313" key="3">
    <source>
        <dbReference type="Proteomes" id="UP001143486"/>
    </source>
</evidence>
<dbReference type="InterPro" id="IPR002491">
    <property type="entry name" value="ABC_transptr_periplasmic_BD"/>
</dbReference>
<dbReference type="EMBL" id="BSFE01000005">
    <property type="protein sequence ID" value="GLK52645.1"/>
    <property type="molecule type" value="Genomic_DNA"/>
</dbReference>
<reference evidence="2" key="1">
    <citation type="journal article" date="2014" name="Int. J. Syst. Evol. Microbiol.">
        <title>Complete genome sequence of Corynebacterium casei LMG S-19264T (=DSM 44701T), isolated from a smear-ripened cheese.</title>
        <authorList>
            <consortium name="US DOE Joint Genome Institute (JGI-PGF)"/>
            <person name="Walter F."/>
            <person name="Albersmeier A."/>
            <person name="Kalinowski J."/>
            <person name="Ruckert C."/>
        </authorList>
    </citation>
    <scope>NUCLEOTIDE SEQUENCE</scope>
    <source>
        <strain evidence="2">VKM B-1513</strain>
    </source>
</reference>
<dbReference type="AlphaFoldDB" id="A0A9W6MNI3"/>
<dbReference type="SUPFAM" id="SSF53807">
    <property type="entry name" value="Helical backbone' metal receptor"/>
    <property type="match status" value="1"/>
</dbReference>
<reference evidence="2" key="2">
    <citation type="submission" date="2023-01" db="EMBL/GenBank/DDBJ databases">
        <authorList>
            <person name="Sun Q."/>
            <person name="Evtushenko L."/>
        </authorList>
    </citation>
    <scope>NUCLEOTIDE SEQUENCE</scope>
    <source>
        <strain evidence="2">VKM B-1513</strain>
    </source>
</reference>
<dbReference type="PANTHER" id="PTHR30535">
    <property type="entry name" value="VITAMIN B12-BINDING PROTEIN"/>
    <property type="match status" value="1"/>
</dbReference>
<dbReference type="Gene3D" id="3.40.50.1980">
    <property type="entry name" value="Nitrogenase molybdenum iron protein domain"/>
    <property type="match status" value="2"/>
</dbReference>